<dbReference type="Pfam" id="PF00126">
    <property type="entry name" value="HTH_1"/>
    <property type="match status" value="1"/>
</dbReference>
<comment type="similarity">
    <text evidence="1">Belongs to the LysR transcriptional regulatory family.</text>
</comment>
<dbReference type="InterPro" id="IPR036390">
    <property type="entry name" value="WH_DNA-bd_sf"/>
</dbReference>
<dbReference type="Proteomes" id="UP001209535">
    <property type="component" value="Unassembled WGS sequence"/>
</dbReference>
<dbReference type="EMBL" id="JAOVQO010000010">
    <property type="protein sequence ID" value="MCU9848787.1"/>
    <property type="molecule type" value="Genomic_DNA"/>
</dbReference>
<comment type="caution">
    <text evidence="6">The sequence shown here is derived from an EMBL/GenBank/DDBJ whole genome shotgun (WGS) entry which is preliminary data.</text>
</comment>
<dbReference type="Pfam" id="PF03466">
    <property type="entry name" value="LysR_substrate"/>
    <property type="match status" value="1"/>
</dbReference>
<dbReference type="InterPro" id="IPR058163">
    <property type="entry name" value="LysR-type_TF_proteobact-type"/>
</dbReference>
<dbReference type="SUPFAM" id="SSF46785">
    <property type="entry name" value="Winged helix' DNA-binding domain"/>
    <property type="match status" value="1"/>
</dbReference>
<keyword evidence="7" id="KW-1185">Reference proteome</keyword>
<dbReference type="InterPro" id="IPR036388">
    <property type="entry name" value="WH-like_DNA-bd_sf"/>
</dbReference>
<proteinExistence type="inferred from homology"/>
<dbReference type="PROSITE" id="PS50931">
    <property type="entry name" value="HTH_LYSR"/>
    <property type="match status" value="1"/>
</dbReference>
<keyword evidence="4" id="KW-0804">Transcription</keyword>
<protein>
    <submittedName>
        <fullName evidence="6">LysR substrate-binding domain-containing protein</fullName>
    </submittedName>
</protein>
<dbReference type="CDD" id="cd08422">
    <property type="entry name" value="PBP2_CrgA_like"/>
    <property type="match status" value="1"/>
</dbReference>
<dbReference type="PANTHER" id="PTHR30537:SF5">
    <property type="entry name" value="HTH-TYPE TRANSCRIPTIONAL ACTIVATOR TTDR-RELATED"/>
    <property type="match status" value="1"/>
</dbReference>
<organism evidence="6 7">
    <name type="scientific">Albidovulum salinarum</name>
    <dbReference type="NCBI Taxonomy" id="2984153"/>
    <lineage>
        <taxon>Bacteria</taxon>
        <taxon>Pseudomonadati</taxon>
        <taxon>Pseudomonadota</taxon>
        <taxon>Alphaproteobacteria</taxon>
        <taxon>Rhodobacterales</taxon>
        <taxon>Paracoccaceae</taxon>
        <taxon>Albidovulum</taxon>
    </lineage>
</organism>
<evidence type="ECO:0000256" key="3">
    <source>
        <dbReference type="ARBA" id="ARBA00023125"/>
    </source>
</evidence>
<dbReference type="PRINTS" id="PR00039">
    <property type="entry name" value="HTHLYSR"/>
</dbReference>
<evidence type="ECO:0000259" key="5">
    <source>
        <dbReference type="PROSITE" id="PS50931"/>
    </source>
</evidence>
<evidence type="ECO:0000313" key="6">
    <source>
        <dbReference type="EMBL" id="MCU9848787.1"/>
    </source>
</evidence>
<name>A0ABT2X4B1_9RHOB</name>
<evidence type="ECO:0000256" key="2">
    <source>
        <dbReference type="ARBA" id="ARBA00023015"/>
    </source>
</evidence>
<keyword evidence="2" id="KW-0805">Transcription regulation</keyword>
<gene>
    <name evidence="6" type="ORF">OEZ60_12310</name>
</gene>
<dbReference type="PANTHER" id="PTHR30537">
    <property type="entry name" value="HTH-TYPE TRANSCRIPTIONAL REGULATOR"/>
    <property type="match status" value="1"/>
</dbReference>
<keyword evidence="3" id="KW-0238">DNA-binding</keyword>
<dbReference type="Gene3D" id="3.40.190.290">
    <property type="match status" value="1"/>
</dbReference>
<feature type="domain" description="HTH lysR-type" evidence="5">
    <location>
        <begin position="1"/>
        <end position="59"/>
    </location>
</feature>
<dbReference type="InterPro" id="IPR005119">
    <property type="entry name" value="LysR_subst-bd"/>
</dbReference>
<dbReference type="RefSeq" id="WP_263336543.1">
    <property type="nucleotide sequence ID" value="NZ_JAOVQO010000010.1"/>
</dbReference>
<dbReference type="InterPro" id="IPR000847">
    <property type="entry name" value="LysR_HTH_N"/>
</dbReference>
<accession>A0ABT2X4B1</accession>
<sequence>MDMLMAMKVAAEIAHRGSFAAAGRALGLSPPSVSRIVSELEADLGVRLFNRSTRHVALTEEGQVFFRRGEAILEEIDALREVTRAQHRVLSGQITLSSSVAFGNELLPPAIAGFLARHPEVQVQLGVSNRTVDLIQEHVDIAFRIGVGGLPDSTLKAVRVLDYRLIFVASPGYLSAHGYPTDLEELKGRPVVKLFTGSWGHVHTLQTPDGPVEYRLPEAFSVDAFRAQLGAVLAGHGLSLMHDYVAAPEIAAGRLVHVLPGFQTVPQSVYAVYAHRHLMATRIRVFLDFILEWFKGRGVPLGGPEESEDRR</sequence>
<evidence type="ECO:0000256" key="1">
    <source>
        <dbReference type="ARBA" id="ARBA00009437"/>
    </source>
</evidence>
<dbReference type="Gene3D" id="1.10.10.10">
    <property type="entry name" value="Winged helix-like DNA-binding domain superfamily/Winged helix DNA-binding domain"/>
    <property type="match status" value="1"/>
</dbReference>
<evidence type="ECO:0000313" key="7">
    <source>
        <dbReference type="Proteomes" id="UP001209535"/>
    </source>
</evidence>
<dbReference type="SUPFAM" id="SSF53850">
    <property type="entry name" value="Periplasmic binding protein-like II"/>
    <property type="match status" value="1"/>
</dbReference>
<reference evidence="6 7" key="1">
    <citation type="submission" date="2022-10" db="EMBL/GenBank/DDBJ databases">
        <title>Defluviimonas sp. nov., isolated from ocean surface sediments.</title>
        <authorList>
            <person name="He W."/>
            <person name="Wang L."/>
            <person name="Zhang D.-F."/>
        </authorList>
    </citation>
    <scope>NUCLEOTIDE SEQUENCE [LARGE SCALE GENOMIC DNA]</scope>
    <source>
        <strain evidence="6 7">WL0024</strain>
    </source>
</reference>
<evidence type="ECO:0000256" key="4">
    <source>
        <dbReference type="ARBA" id="ARBA00023163"/>
    </source>
</evidence>